<feature type="non-terminal residue" evidence="2">
    <location>
        <position position="1"/>
    </location>
</feature>
<proteinExistence type="predicted"/>
<comment type="caution">
    <text evidence="2">The sequence shown here is derived from an EMBL/GenBank/DDBJ whole genome shotgun (WGS) entry which is preliminary data.</text>
</comment>
<feature type="non-terminal residue" evidence="2">
    <location>
        <position position="226"/>
    </location>
</feature>
<dbReference type="Pfam" id="PF00501">
    <property type="entry name" value="AMP-binding"/>
    <property type="match status" value="1"/>
</dbReference>
<evidence type="ECO:0000259" key="1">
    <source>
        <dbReference type="Pfam" id="PF00501"/>
    </source>
</evidence>
<dbReference type="Gene3D" id="3.40.50.12780">
    <property type="entry name" value="N-terminal domain of ligase-like"/>
    <property type="match status" value="1"/>
</dbReference>
<dbReference type="PANTHER" id="PTHR43201:SF32">
    <property type="entry name" value="2-SUCCINYLBENZOATE--COA LIGASE, CHLOROPLASTIC_PEROXISOMAL"/>
    <property type="match status" value="1"/>
</dbReference>
<organism evidence="2 3">
    <name type="scientific">Genlisea aurea</name>
    <dbReference type="NCBI Taxonomy" id="192259"/>
    <lineage>
        <taxon>Eukaryota</taxon>
        <taxon>Viridiplantae</taxon>
        <taxon>Streptophyta</taxon>
        <taxon>Embryophyta</taxon>
        <taxon>Tracheophyta</taxon>
        <taxon>Spermatophyta</taxon>
        <taxon>Magnoliopsida</taxon>
        <taxon>eudicotyledons</taxon>
        <taxon>Gunneridae</taxon>
        <taxon>Pentapetalae</taxon>
        <taxon>asterids</taxon>
        <taxon>lamiids</taxon>
        <taxon>Lamiales</taxon>
        <taxon>Lentibulariaceae</taxon>
        <taxon>Genlisea</taxon>
    </lineage>
</organism>
<name>S8C193_9LAMI</name>
<dbReference type="InterPro" id="IPR042099">
    <property type="entry name" value="ANL_N_sf"/>
</dbReference>
<dbReference type="EMBL" id="AUSU01009414">
    <property type="protein sequence ID" value="EPS58231.1"/>
    <property type="molecule type" value="Genomic_DNA"/>
</dbReference>
<dbReference type="GO" id="GO:0006631">
    <property type="term" value="P:fatty acid metabolic process"/>
    <property type="evidence" value="ECO:0007669"/>
    <property type="project" value="TreeGrafter"/>
</dbReference>
<dbReference type="CDD" id="cd04433">
    <property type="entry name" value="AFD_class_I"/>
    <property type="match status" value="1"/>
</dbReference>
<evidence type="ECO:0000313" key="3">
    <source>
        <dbReference type="Proteomes" id="UP000015453"/>
    </source>
</evidence>
<accession>S8C193</accession>
<dbReference type="OrthoDB" id="10253115at2759"/>
<dbReference type="InterPro" id="IPR000873">
    <property type="entry name" value="AMP-dep_synth/lig_dom"/>
</dbReference>
<dbReference type="AlphaFoldDB" id="S8C193"/>
<dbReference type="Proteomes" id="UP000015453">
    <property type="component" value="Unassembled WGS sequence"/>
</dbReference>
<feature type="domain" description="AMP-dependent synthetase/ligase" evidence="1">
    <location>
        <begin position="5"/>
        <end position="176"/>
    </location>
</feature>
<gene>
    <name evidence="2" type="ORF">M569_16584</name>
</gene>
<dbReference type="SUPFAM" id="SSF56801">
    <property type="entry name" value="Acetyl-CoA synthetase-like"/>
    <property type="match status" value="1"/>
</dbReference>
<protein>
    <recommendedName>
        <fullName evidence="1">AMP-dependent synthetase/ligase domain-containing protein</fullName>
    </recommendedName>
</protein>
<keyword evidence="3" id="KW-1185">Reference proteome</keyword>
<dbReference type="GO" id="GO:0031956">
    <property type="term" value="F:medium-chain fatty acid-CoA ligase activity"/>
    <property type="evidence" value="ECO:0007669"/>
    <property type="project" value="TreeGrafter"/>
</dbReference>
<reference evidence="2 3" key="1">
    <citation type="journal article" date="2013" name="BMC Genomics">
        <title>The miniature genome of a carnivorous plant Genlisea aurea contains a low number of genes and short non-coding sequences.</title>
        <authorList>
            <person name="Leushkin E.V."/>
            <person name="Sutormin R.A."/>
            <person name="Nabieva E.R."/>
            <person name="Penin A.A."/>
            <person name="Kondrashov A.S."/>
            <person name="Logacheva M.D."/>
        </authorList>
    </citation>
    <scope>NUCLEOTIDE SEQUENCE [LARGE SCALE GENOMIC DNA]</scope>
</reference>
<sequence>IVGYDENDVYLHTSPLCHIGGISSALAVLMVGGCHVMIPKFEAKTAVETIRKHNVSALITVPAIMSDLITSHRMGKYSETFTSVTKILNGGGGLSAELTKEAVRIFPRAKLISAYGMTEACSSITFLRLYDPTQGLGLLMGGGGSCVGKAAPHVELKVDSGGRILMRGPHAMSGYLGIQGSSSSAADRWIDTGDIGRIDGDGNLWLVGRAKGKIKSGGENIYPEEV</sequence>
<dbReference type="PANTHER" id="PTHR43201">
    <property type="entry name" value="ACYL-COA SYNTHETASE"/>
    <property type="match status" value="1"/>
</dbReference>
<evidence type="ECO:0000313" key="2">
    <source>
        <dbReference type="EMBL" id="EPS58231.1"/>
    </source>
</evidence>